<feature type="chain" id="PRO_5046530292" evidence="2">
    <location>
        <begin position="32"/>
        <end position="353"/>
    </location>
</feature>
<dbReference type="EMBL" id="BAAAFZ010000050">
    <property type="protein sequence ID" value="GAA0590934.1"/>
    <property type="molecule type" value="Genomic_DNA"/>
</dbReference>
<dbReference type="PIRSF" id="PIRSF006470">
    <property type="entry name" value="DctB"/>
    <property type="match status" value="1"/>
</dbReference>
<evidence type="ECO:0000313" key="4">
    <source>
        <dbReference type="Proteomes" id="UP001501588"/>
    </source>
</evidence>
<proteinExistence type="predicted"/>
<evidence type="ECO:0000256" key="2">
    <source>
        <dbReference type="SAM" id="SignalP"/>
    </source>
</evidence>
<dbReference type="InterPro" id="IPR018389">
    <property type="entry name" value="DctP_fam"/>
</dbReference>
<sequence>MRTTAIMRRRGAALLAAGAGAALSAPWVARAQQGQYRPEYKMSVVGNRPIPFAEGAFIWADLVTQRSNGRINVKVYPGSQLVGGDQTRELLAMRQGVIDFAVLSTINIAPQVREASLFQLPFLMPDHRALDALITGEVGRDIFGVVERREVVPLAWGENGFREISNSKRPLRTPADLRGLKIRFAAGNIFKDIYEALGANPVQMSFADLQPALSTGAVDGQENPINLFLAFRMDTLAQKHLTIWNYVNDPLIFALSKQVWSSFSAADQQLVRECAEEAGKQQIALTRKGLGAPGTDRASLEELQKRGVEVAALSAEEKRAFAAATKPVYDKWASTVGAELVRKAEAAVRSAAA</sequence>
<keyword evidence="1 2" id="KW-0732">Signal</keyword>
<feature type="signal peptide" evidence="2">
    <location>
        <begin position="1"/>
        <end position="31"/>
    </location>
</feature>
<evidence type="ECO:0000256" key="1">
    <source>
        <dbReference type="ARBA" id="ARBA00022729"/>
    </source>
</evidence>
<dbReference type="Pfam" id="PF03480">
    <property type="entry name" value="DctP"/>
    <property type="match status" value="1"/>
</dbReference>
<reference evidence="3 4" key="1">
    <citation type="journal article" date="2019" name="Int. J. Syst. Evol. Microbiol.">
        <title>The Global Catalogue of Microorganisms (GCM) 10K type strain sequencing project: providing services to taxonomists for standard genome sequencing and annotation.</title>
        <authorList>
            <consortium name="The Broad Institute Genomics Platform"/>
            <consortium name="The Broad Institute Genome Sequencing Center for Infectious Disease"/>
            <person name="Wu L."/>
            <person name="Ma J."/>
        </authorList>
    </citation>
    <scope>NUCLEOTIDE SEQUENCE [LARGE SCALE GENOMIC DNA]</scope>
    <source>
        <strain evidence="3 4">JCM 9933</strain>
    </source>
</reference>
<accession>A0ABN1FHV0</accession>
<dbReference type="PANTHER" id="PTHR33376:SF2">
    <property type="entry name" value="DICARBOXYLATE-BINDING PERIPLASMIC PROTEIN"/>
    <property type="match status" value="1"/>
</dbReference>
<organism evidence="3 4">
    <name type="scientific">Craurococcus roseus</name>
    <dbReference type="NCBI Taxonomy" id="77585"/>
    <lineage>
        <taxon>Bacteria</taxon>
        <taxon>Pseudomonadati</taxon>
        <taxon>Pseudomonadota</taxon>
        <taxon>Alphaproteobacteria</taxon>
        <taxon>Acetobacterales</taxon>
        <taxon>Acetobacteraceae</taxon>
        <taxon>Craurococcus</taxon>
    </lineage>
</organism>
<dbReference type="NCBIfam" id="TIGR00787">
    <property type="entry name" value="dctP"/>
    <property type="match status" value="1"/>
</dbReference>
<dbReference type="PANTHER" id="PTHR33376">
    <property type="match status" value="1"/>
</dbReference>
<dbReference type="InterPro" id="IPR004682">
    <property type="entry name" value="TRAP_DctP"/>
</dbReference>
<dbReference type="Proteomes" id="UP001501588">
    <property type="component" value="Unassembled WGS sequence"/>
</dbReference>
<gene>
    <name evidence="3" type="ORF">GCM10009416_31710</name>
</gene>
<name>A0ABN1FHV0_9PROT</name>
<dbReference type="Gene3D" id="3.40.190.170">
    <property type="entry name" value="Bacterial extracellular solute-binding protein, family 7"/>
    <property type="match status" value="1"/>
</dbReference>
<evidence type="ECO:0000313" key="3">
    <source>
        <dbReference type="EMBL" id="GAA0590934.1"/>
    </source>
</evidence>
<dbReference type="RefSeq" id="WP_343896339.1">
    <property type="nucleotide sequence ID" value="NZ_BAAAFZ010000050.1"/>
</dbReference>
<protein>
    <submittedName>
        <fullName evidence="3">DctP family TRAP transporter solute-binding subunit</fullName>
    </submittedName>
</protein>
<keyword evidence="4" id="KW-1185">Reference proteome</keyword>
<dbReference type="NCBIfam" id="NF037995">
    <property type="entry name" value="TRAP_S1"/>
    <property type="match status" value="1"/>
</dbReference>
<dbReference type="InterPro" id="IPR038404">
    <property type="entry name" value="TRAP_DctP_sf"/>
</dbReference>
<comment type="caution">
    <text evidence="3">The sequence shown here is derived from an EMBL/GenBank/DDBJ whole genome shotgun (WGS) entry which is preliminary data.</text>
</comment>